<keyword evidence="1 4" id="KW-0328">Glycosyltransferase</keyword>
<feature type="domain" description="Phosphoribosyltransferase" evidence="3">
    <location>
        <begin position="8"/>
        <end position="147"/>
    </location>
</feature>
<reference evidence="4" key="1">
    <citation type="journal article" date="2020" name="mSystems">
        <title>Genome- and Community-Level Interaction Insights into Carbon Utilization and Element Cycling Functions of Hydrothermarchaeota in Hydrothermal Sediment.</title>
        <authorList>
            <person name="Zhou Z."/>
            <person name="Liu Y."/>
            <person name="Xu W."/>
            <person name="Pan J."/>
            <person name="Luo Z.H."/>
            <person name="Li M."/>
        </authorList>
    </citation>
    <scope>NUCLEOTIDE SEQUENCE [LARGE SCALE GENOMIC DNA]</scope>
    <source>
        <strain evidence="4">SpSt-735</strain>
    </source>
</reference>
<comment type="caution">
    <text evidence="4">The sequence shown here is derived from an EMBL/GenBank/DDBJ whole genome shotgun (WGS) entry which is preliminary data.</text>
</comment>
<dbReference type="PANTHER" id="PTHR43363">
    <property type="entry name" value="HYPOXANTHINE PHOSPHORIBOSYLTRANSFERASE"/>
    <property type="match status" value="1"/>
</dbReference>
<dbReference type="Gene3D" id="3.40.50.2020">
    <property type="match status" value="1"/>
</dbReference>
<dbReference type="Pfam" id="PF00156">
    <property type="entry name" value="Pribosyltran"/>
    <property type="match status" value="1"/>
</dbReference>
<accession>A0A7C4FDY9</accession>
<dbReference type="InterPro" id="IPR000836">
    <property type="entry name" value="PRTase_dom"/>
</dbReference>
<dbReference type="PANTHER" id="PTHR43363:SF1">
    <property type="entry name" value="HYPOXANTHINE-GUANINE PHOSPHORIBOSYLTRANSFERASE"/>
    <property type="match status" value="1"/>
</dbReference>
<proteinExistence type="predicted"/>
<dbReference type="AlphaFoldDB" id="A0A7C4FDY9"/>
<dbReference type="InterPro" id="IPR029057">
    <property type="entry name" value="PRTase-like"/>
</dbReference>
<gene>
    <name evidence="4" type="ORF">ENV17_04720</name>
</gene>
<dbReference type="SUPFAM" id="SSF53271">
    <property type="entry name" value="PRTase-like"/>
    <property type="match status" value="1"/>
</dbReference>
<dbReference type="CDD" id="cd06223">
    <property type="entry name" value="PRTases_typeI"/>
    <property type="match status" value="1"/>
</dbReference>
<protein>
    <submittedName>
        <fullName evidence="4">Phosphoribosyltransferase</fullName>
    </submittedName>
</protein>
<dbReference type="EMBL" id="DTFI01000111">
    <property type="protein sequence ID" value="HGI43668.1"/>
    <property type="molecule type" value="Genomic_DNA"/>
</dbReference>
<organism evidence="4">
    <name type="scientific">Thermofilum pendens</name>
    <dbReference type="NCBI Taxonomy" id="2269"/>
    <lineage>
        <taxon>Archaea</taxon>
        <taxon>Thermoproteota</taxon>
        <taxon>Thermoprotei</taxon>
        <taxon>Thermofilales</taxon>
        <taxon>Thermofilaceae</taxon>
        <taxon>Thermofilum</taxon>
    </lineage>
</organism>
<evidence type="ECO:0000256" key="2">
    <source>
        <dbReference type="ARBA" id="ARBA00022679"/>
    </source>
</evidence>
<evidence type="ECO:0000256" key="1">
    <source>
        <dbReference type="ARBA" id="ARBA00022676"/>
    </source>
</evidence>
<name>A0A7C4FDY9_THEPE</name>
<evidence type="ECO:0000259" key="3">
    <source>
        <dbReference type="Pfam" id="PF00156"/>
    </source>
</evidence>
<dbReference type="GO" id="GO:0016757">
    <property type="term" value="F:glycosyltransferase activity"/>
    <property type="evidence" value="ECO:0007669"/>
    <property type="project" value="UniProtKB-KW"/>
</dbReference>
<keyword evidence="2 4" id="KW-0808">Transferase</keyword>
<evidence type="ECO:0000313" key="4">
    <source>
        <dbReference type="EMBL" id="HGI43668.1"/>
    </source>
</evidence>
<sequence length="188" mass="21423">MNTKLRVLSWKEFYEKALALALTIRDKGYKPDIIVAVARGGWVLGRILSDALSVRETASITIQYYRGLNDRDEVPRVSQTATGTLCGKRVLLVDDVADTGATLDLALRELRNANAGGVRTATLFVKEWTRNLPDYYLEVVKEWVVFPYEYVEVLSELRRRGIGRSELESMGFEKVLLDLLLRVVERRE</sequence>